<name>A0A0G1GT35_9BACT</name>
<comment type="caution">
    <text evidence="5">The sequence shown here is derived from an EMBL/GenBank/DDBJ whole genome shotgun (WGS) entry which is preliminary data.</text>
</comment>
<dbReference type="EMBL" id="LCHM01000012">
    <property type="protein sequence ID" value="KKT38236.1"/>
    <property type="molecule type" value="Genomic_DNA"/>
</dbReference>
<evidence type="ECO:0000313" key="6">
    <source>
        <dbReference type="Proteomes" id="UP000034617"/>
    </source>
</evidence>
<keyword evidence="2" id="KW-0547">Nucleotide-binding</keyword>
<dbReference type="GO" id="GO:0005524">
    <property type="term" value="F:ATP binding"/>
    <property type="evidence" value="ECO:0007669"/>
    <property type="project" value="UniProtKB-KW"/>
</dbReference>
<dbReference type="InterPro" id="IPR027417">
    <property type="entry name" value="P-loop_NTPase"/>
</dbReference>
<dbReference type="InterPro" id="IPR001482">
    <property type="entry name" value="T2SS/T4SS_dom"/>
</dbReference>
<evidence type="ECO:0000313" key="5">
    <source>
        <dbReference type="EMBL" id="KKT38236.1"/>
    </source>
</evidence>
<dbReference type="Pfam" id="PF00437">
    <property type="entry name" value="T2SSE"/>
    <property type="match status" value="1"/>
</dbReference>
<keyword evidence="3" id="KW-0067">ATP-binding</keyword>
<evidence type="ECO:0000256" key="2">
    <source>
        <dbReference type="ARBA" id="ARBA00022741"/>
    </source>
</evidence>
<evidence type="ECO:0000259" key="4">
    <source>
        <dbReference type="Pfam" id="PF00437"/>
    </source>
</evidence>
<comment type="similarity">
    <text evidence="1">Belongs to the GSP E family.</text>
</comment>
<reference evidence="5 6" key="1">
    <citation type="journal article" date="2015" name="Nature">
        <title>rRNA introns, odd ribosomes, and small enigmatic genomes across a large radiation of phyla.</title>
        <authorList>
            <person name="Brown C.T."/>
            <person name="Hug L.A."/>
            <person name="Thomas B.C."/>
            <person name="Sharon I."/>
            <person name="Castelle C.J."/>
            <person name="Singh A."/>
            <person name="Wilkins M.J."/>
            <person name="Williams K.H."/>
            <person name="Banfield J.F."/>
        </authorList>
    </citation>
    <scope>NUCLEOTIDE SEQUENCE [LARGE SCALE GENOMIC DNA]</scope>
</reference>
<accession>A0A0G1GT35</accession>
<proteinExistence type="inferred from homology"/>
<feature type="domain" description="Bacterial type II secretion system protein E" evidence="4">
    <location>
        <begin position="33"/>
        <end position="110"/>
    </location>
</feature>
<dbReference type="PANTHER" id="PTHR30258">
    <property type="entry name" value="TYPE II SECRETION SYSTEM PROTEIN GSPE-RELATED"/>
    <property type="match status" value="1"/>
</dbReference>
<dbReference type="Gene3D" id="3.40.50.300">
    <property type="entry name" value="P-loop containing nucleotide triphosphate hydrolases"/>
    <property type="match status" value="1"/>
</dbReference>
<dbReference type="PANTHER" id="PTHR30258:SF3">
    <property type="entry name" value="SLL1921 PROTEIN"/>
    <property type="match status" value="1"/>
</dbReference>
<dbReference type="GO" id="GO:0005886">
    <property type="term" value="C:plasma membrane"/>
    <property type="evidence" value="ECO:0007669"/>
    <property type="project" value="TreeGrafter"/>
</dbReference>
<dbReference type="AlphaFoldDB" id="A0A0G1GT35"/>
<protein>
    <submittedName>
        <fullName evidence="5">General secretion pathway protein E</fullName>
    </submittedName>
</protein>
<dbReference type="Proteomes" id="UP000034617">
    <property type="component" value="Unassembled WGS sequence"/>
</dbReference>
<evidence type="ECO:0000256" key="3">
    <source>
        <dbReference type="ARBA" id="ARBA00022840"/>
    </source>
</evidence>
<dbReference type="SUPFAM" id="SSF52540">
    <property type="entry name" value="P-loop containing nucleoside triphosphate hydrolases"/>
    <property type="match status" value="1"/>
</dbReference>
<dbReference type="GO" id="GO:0016887">
    <property type="term" value="F:ATP hydrolysis activity"/>
    <property type="evidence" value="ECO:0007669"/>
    <property type="project" value="TreeGrafter"/>
</dbReference>
<evidence type="ECO:0000256" key="1">
    <source>
        <dbReference type="ARBA" id="ARBA00006611"/>
    </source>
</evidence>
<gene>
    <name evidence="5" type="ORF">UW22_C0012G0005</name>
</gene>
<organism evidence="5 6">
    <name type="scientific">Candidatus Gottesmanbacteria bacterium GW2011_GWB1_44_11c</name>
    <dbReference type="NCBI Taxonomy" id="1618447"/>
    <lineage>
        <taxon>Bacteria</taxon>
        <taxon>Candidatus Gottesmaniibacteriota</taxon>
    </lineage>
</organism>
<sequence>MQCRMSMEADVKGIGGMLPPLLFQKYFGGKQIVRMYKGKGCPVCHGTGYEGRLGIFEVMTMDENIRKAILEKKDSPEIQKIAIENGMTTMMEDGIRKVLEGLTTIEEVLRVTKE</sequence>